<gene>
    <name evidence="1" type="ORF">ASTO00021_LOCUS582</name>
</gene>
<evidence type="ECO:0000313" key="1">
    <source>
        <dbReference type="EMBL" id="CAE0430274.1"/>
    </source>
</evidence>
<dbReference type="EMBL" id="HBIN01001095">
    <property type="protein sequence ID" value="CAE0430274.1"/>
    <property type="molecule type" value="Transcribed_RNA"/>
</dbReference>
<organism evidence="1">
    <name type="scientific">Aplanochytrium stocchinoi</name>
    <dbReference type="NCBI Taxonomy" id="215587"/>
    <lineage>
        <taxon>Eukaryota</taxon>
        <taxon>Sar</taxon>
        <taxon>Stramenopiles</taxon>
        <taxon>Bigyra</taxon>
        <taxon>Labyrinthulomycetes</taxon>
        <taxon>Thraustochytrida</taxon>
        <taxon>Thraustochytriidae</taxon>
        <taxon>Aplanochytrium</taxon>
    </lineage>
</organism>
<proteinExistence type="predicted"/>
<reference evidence="1" key="1">
    <citation type="submission" date="2021-01" db="EMBL/GenBank/DDBJ databases">
        <authorList>
            <person name="Corre E."/>
            <person name="Pelletier E."/>
            <person name="Niang G."/>
            <person name="Scheremetjew M."/>
            <person name="Finn R."/>
            <person name="Kale V."/>
            <person name="Holt S."/>
            <person name="Cochrane G."/>
            <person name="Meng A."/>
            <person name="Brown T."/>
            <person name="Cohen L."/>
        </authorList>
    </citation>
    <scope>NUCLEOTIDE SEQUENCE</scope>
    <source>
        <strain evidence="1">GSBS06</strain>
    </source>
</reference>
<dbReference type="AlphaFoldDB" id="A0A7S3LJ46"/>
<protein>
    <submittedName>
        <fullName evidence="1">Uncharacterized protein</fullName>
    </submittedName>
</protein>
<accession>A0A7S3LJ46</accession>
<name>A0A7S3LJ46_9STRA</name>
<sequence length="332" mass="38841">MKQGIKLETKAIEDIFIRNKLVILNTFQYYSSIARRDPFIIHMYGFLDFVQHAGLYNKTNPSKNCKSNHMDTIYASCLSQEPEIAHSNNPSSGLVRYEFLEALVRLAVHKYILDGACKRPSEALEKLCRNHLSEEEETSLNDFRNERLYNEPVSVVLDAFEPFLRQVFREFSNRTSNKSKSKNTISVYDWTAMCEYFGLYEKQYGYSEHISILDFLSGRMLVIRDFENIHRFRYSTFTDFLETLCRVADGLDNMNDVSPEAERILQSVGAHWEEDCEQEGHISRHLAFKVHSLFHHMYKIMVKDVPSMKKIKPRYRNKAKTGKQVRTAISNK</sequence>